<feature type="transmembrane region" description="Helical" evidence="1">
    <location>
        <begin position="178"/>
        <end position="199"/>
    </location>
</feature>
<name>A0A6M5YI16_9BACT</name>
<accession>A0A6M5YI16</accession>
<organism evidence="2 3">
    <name type="scientific">Frigoriglobus tundricola</name>
    <dbReference type="NCBI Taxonomy" id="2774151"/>
    <lineage>
        <taxon>Bacteria</taxon>
        <taxon>Pseudomonadati</taxon>
        <taxon>Planctomycetota</taxon>
        <taxon>Planctomycetia</taxon>
        <taxon>Gemmatales</taxon>
        <taxon>Gemmataceae</taxon>
        <taxon>Frigoriglobus</taxon>
    </lineage>
</organism>
<keyword evidence="1" id="KW-0472">Membrane</keyword>
<proteinExistence type="predicted"/>
<dbReference type="Gene3D" id="2.160.20.80">
    <property type="entry name" value="E3 ubiquitin-protein ligase SopA"/>
    <property type="match status" value="1"/>
</dbReference>
<dbReference type="Proteomes" id="UP000503447">
    <property type="component" value="Chromosome"/>
</dbReference>
<sequence>MSFTGALLIAPMFSGLPLPEANFSGTQFQGGKFDNVDLSGANLSNASLRRVSFVGGTLRGANIAKANFFEVDIEGGDWSSLKGTSQAFNLEETTAPNPPKYFEHCERTWLERWCSWERLRTFGRLPLFGASWSGFAFVALYVYVIAWHNQQVRRISGSNGPQGEWVGRYLHELPIPSLTLLLFMSTVLLAAASTLYSIFCPGRIREFSQEKWCDELRRPLLHYWPLAWKHPRLRLACGLLYVLGAACAIIVVGWKIVTTGRYILENTKLI</sequence>
<reference evidence="3" key="1">
    <citation type="submission" date="2020-05" db="EMBL/GenBank/DDBJ databases">
        <title>Frigoriglobus tundricola gen. nov., sp. nov., a psychrotolerant cellulolytic planctomycete of the family Gemmataceae with two divergent copies of 16S rRNA gene.</title>
        <authorList>
            <person name="Kulichevskaya I.S."/>
            <person name="Ivanova A.A."/>
            <person name="Naumoff D.G."/>
            <person name="Beletsky A.V."/>
            <person name="Rijpstra W.I.C."/>
            <person name="Sinninghe Damste J.S."/>
            <person name="Mardanov A.V."/>
            <person name="Ravin N.V."/>
            <person name="Dedysh S.N."/>
        </authorList>
    </citation>
    <scope>NUCLEOTIDE SEQUENCE [LARGE SCALE GENOMIC DNA]</scope>
    <source>
        <strain evidence="3">PL17</strain>
    </source>
</reference>
<dbReference type="InterPro" id="IPR001646">
    <property type="entry name" value="5peptide_repeat"/>
</dbReference>
<evidence type="ECO:0000256" key="1">
    <source>
        <dbReference type="SAM" id="Phobius"/>
    </source>
</evidence>
<dbReference type="SUPFAM" id="SSF141571">
    <property type="entry name" value="Pentapeptide repeat-like"/>
    <property type="match status" value="1"/>
</dbReference>
<keyword evidence="1" id="KW-1133">Transmembrane helix</keyword>
<dbReference type="Pfam" id="PF00805">
    <property type="entry name" value="Pentapeptide"/>
    <property type="match status" value="1"/>
</dbReference>
<keyword evidence="1" id="KW-0812">Transmembrane</keyword>
<dbReference type="EMBL" id="CP053452">
    <property type="protein sequence ID" value="QJW92950.1"/>
    <property type="molecule type" value="Genomic_DNA"/>
</dbReference>
<feature type="transmembrane region" description="Helical" evidence="1">
    <location>
        <begin position="125"/>
        <end position="146"/>
    </location>
</feature>
<gene>
    <name evidence="2" type="ORF">FTUN_0448</name>
</gene>
<evidence type="ECO:0000313" key="2">
    <source>
        <dbReference type="EMBL" id="QJW92950.1"/>
    </source>
</evidence>
<keyword evidence="3" id="KW-1185">Reference proteome</keyword>
<evidence type="ECO:0000313" key="3">
    <source>
        <dbReference type="Proteomes" id="UP000503447"/>
    </source>
</evidence>
<feature type="transmembrane region" description="Helical" evidence="1">
    <location>
        <begin position="233"/>
        <end position="254"/>
    </location>
</feature>
<protein>
    <submittedName>
        <fullName evidence="2">Pentapeptide repeat family protein</fullName>
    </submittedName>
</protein>
<dbReference type="KEGG" id="ftj:FTUN_0448"/>
<dbReference type="AlphaFoldDB" id="A0A6M5YI16"/>